<proteinExistence type="predicted"/>
<evidence type="ECO:0000313" key="2">
    <source>
        <dbReference type="Proteomes" id="UP000054018"/>
    </source>
</evidence>
<reference evidence="1 2" key="1">
    <citation type="submission" date="2014-04" db="EMBL/GenBank/DDBJ databases">
        <authorList>
            <consortium name="DOE Joint Genome Institute"/>
            <person name="Kuo A."/>
            <person name="Kohler A."/>
            <person name="Costa M.D."/>
            <person name="Nagy L.G."/>
            <person name="Floudas D."/>
            <person name="Copeland A."/>
            <person name="Barry K.W."/>
            <person name="Cichocki N."/>
            <person name="Veneault-Fourrey C."/>
            <person name="LaButti K."/>
            <person name="Lindquist E.A."/>
            <person name="Lipzen A."/>
            <person name="Lundell T."/>
            <person name="Morin E."/>
            <person name="Murat C."/>
            <person name="Sun H."/>
            <person name="Tunlid A."/>
            <person name="Henrissat B."/>
            <person name="Grigoriev I.V."/>
            <person name="Hibbett D.S."/>
            <person name="Martin F."/>
            <person name="Nordberg H.P."/>
            <person name="Cantor M.N."/>
            <person name="Hua S.X."/>
        </authorList>
    </citation>
    <scope>NUCLEOTIDE SEQUENCE [LARGE SCALE GENOMIC DNA]</scope>
    <source>
        <strain evidence="1 2">441</strain>
    </source>
</reference>
<reference evidence="2" key="2">
    <citation type="submission" date="2015-01" db="EMBL/GenBank/DDBJ databases">
        <title>Evolutionary Origins and Diversification of the Mycorrhizal Mutualists.</title>
        <authorList>
            <consortium name="DOE Joint Genome Institute"/>
            <consortium name="Mycorrhizal Genomics Consortium"/>
            <person name="Kohler A."/>
            <person name="Kuo A."/>
            <person name="Nagy L.G."/>
            <person name="Floudas D."/>
            <person name="Copeland A."/>
            <person name="Barry K.W."/>
            <person name="Cichocki N."/>
            <person name="Veneault-Fourrey C."/>
            <person name="LaButti K."/>
            <person name="Lindquist E.A."/>
            <person name="Lipzen A."/>
            <person name="Lundell T."/>
            <person name="Morin E."/>
            <person name="Murat C."/>
            <person name="Riley R."/>
            <person name="Ohm R."/>
            <person name="Sun H."/>
            <person name="Tunlid A."/>
            <person name="Henrissat B."/>
            <person name="Grigoriev I.V."/>
            <person name="Hibbett D.S."/>
            <person name="Martin F."/>
        </authorList>
    </citation>
    <scope>NUCLEOTIDE SEQUENCE [LARGE SCALE GENOMIC DNA]</scope>
    <source>
        <strain evidence="2">441</strain>
    </source>
</reference>
<sequence>MPIQAQVVPQFLALISSEGPVPHCFPSTQAKLGQQDFAGEDMLLCPTDGQQCSICDTPT</sequence>
<dbReference type="HOGENOM" id="CLU_2961778_0_0_1"/>
<dbReference type="AlphaFoldDB" id="A0A0C9ZBI9"/>
<dbReference type="EMBL" id="KN833777">
    <property type="protein sequence ID" value="KIK19857.1"/>
    <property type="molecule type" value="Genomic_DNA"/>
</dbReference>
<protein>
    <submittedName>
        <fullName evidence="1">Uncharacterized protein</fullName>
    </submittedName>
</protein>
<evidence type="ECO:0000313" key="1">
    <source>
        <dbReference type="EMBL" id="KIK19857.1"/>
    </source>
</evidence>
<name>A0A0C9ZBI9_9AGAM</name>
<accession>A0A0C9ZBI9</accession>
<gene>
    <name evidence="1" type="ORF">PISMIDRAFT_682782</name>
</gene>
<organism evidence="1 2">
    <name type="scientific">Pisolithus microcarpus 441</name>
    <dbReference type="NCBI Taxonomy" id="765257"/>
    <lineage>
        <taxon>Eukaryota</taxon>
        <taxon>Fungi</taxon>
        <taxon>Dikarya</taxon>
        <taxon>Basidiomycota</taxon>
        <taxon>Agaricomycotina</taxon>
        <taxon>Agaricomycetes</taxon>
        <taxon>Agaricomycetidae</taxon>
        <taxon>Boletales</taxon>
        <taxon>Sclerodermatineae</taxon>
        <taxon>Pisolithaceae</taxon>
        <taxon>Pisolithus</taxon>
    </lineage>
</organism>
<dbReference type="Proteomes" id="UP000054018">
    <property type="component" value="Unassembled WGS sequence"/>
</dbReference>
<keyword evidence="2" id="KW-1185">Reference proteome</keyword>